<reference evidence="3" key="1">
    <citation type="submission" date="2011-08" db="EMBL/GenBank/DDBJ databases">
        <title>The draft genome of Latimeria chalumnae.</title>
        <authorList>
            <person name="Di Palma F."/>
            <person name="Alfoldi J."/>
            <person name="Johnson J."/>
            <person name="Berlin A."/>
            <person name="Gnerre S."/>
            <person name="Jaffe D."/>
            <person name="MacCallum I."/>
            <person name="Young S."/>
            <person name="Walker B.J."/>
            <person name="Lander E."/>
            <person name="Lindblad-Toh K."/>
        </authorList>
    </citation>
    <scope>NUCLEOTIDE SEQUENCE [LARGE SCALE GENOMIC DNA]</scope>
    <source>
        <strain evidence="3">Wild caught</strain>
    </source>
</reference>
<keyword evidence="3" id="KW-1185">Reference proteome</keyword>
<dbReference type="STRING" id="7897.ENSLACP00000019742"/>
<name>H3BCX1_LATCH</name>
<keyword evidence="1" id="KW-0732">Signal</keyword>
<dbReference type="Proteomes" id="UP000008672">
    <property type="component" value="Unassembled WGS sequence"/>
</dbReference>
<dbReference type="InParanoid" id="H3BCX1"/>
<evidence type="ECO:0000313" key="2">
    <source>
        <dbReference type="Ensembl" id="ENSLACP00000019742.1"/>
    </source>
</evidence>
<accession>H3BCX1</accession>
<feature type="chain" id="PRO_5046685481" evidence="1">
    <location>
        <begin position="25"/>
        <end position="79"/>
    </location>
</feature>
<dbReference type="Ensembl" id="ENSLACT00000019880.1">
    <property type="protein sequence ID" value="ENSLACP00000019742.1"/>
    <property type="gene ID" value="ENSLACG00000017358.1"/>
</dbReference>
<evidence type="ECO:0000256" key="1">
    <source>
        <dbReference type="SAM" id="SignalP"/>
    </source>
</evidence>
<dbReference type="eggNOG" id="KOG3555">
    <property type="taxonomic scope" value="Eukaryota"/>
</dbReference>
<dbReference type="AlphaFoldDB" id="H3BCX1"/>
<proteinExistence type="predicted"/>
<protein>
    <submittedName>
        <fullName evidence="2">Uncharacterized protein</fullName>
    </submittedName>
</protein>
<dbReference type="GeneTree" id="ENSGT00940000175718"/>
<reference evidence="2" key="2">
    <citation type="submission" date="2025-08" db="UniProtKB">
        <authorList>
            <consortium name="Ensembl"/>
        </authorList>
    </citation>
    <scope>IDENTIFICATION</scope>
</reference>
<dbReference type="EMBL" id="AFYH01033863">
    <property type="status" value="NOT_ANNOTATED_CDS"/>
    <property type="molecule type" value="Genomic_DNA"/>
</dbReference>
<organism evidence="2 3">
    <name type="scientific">Latimeria chalumnae</name>
    <name type="common">Coelacanth</name>
    <dbReference type="NCBI Taxonomy" id="7897"/>
    <lineage>
        <taxon>Eukaryota</taxon>
        <taxon>Metazoa</taxon>
        <taxon>Chordata</taxon>
        <taxon>Craniata</taxon>
        <taxon>Vertebrata</taxon>
        <taxon>Euteleostomi</taxon>
        <taxon>Coelacanthiformes</taxon>
        <taxon>Coelacanthidae</taxon>
        <taxon>Latimeria</taxon>
    </lineage>
</organism>
<evidence type="ECO:0000313" key="3">
    <source>
        <dbReference type="Proteomes" id="UP000008672"/>
    </source>
</evidence>
<sequence length="79" mass="9092">MSRMRTLGYLLVPLLVLVATLVQGDGKNGKEGENPGNFMEDEQWLSSISQYSGKIKHWNRFRDNQYIAYNQKENWGGGR</sequence>
<dbReference type="HOGENOM" id="CLU_197926_0_0_1"/>
<reference evidence="2" key="3">
    <citation type="submission" date="2025-09" db="UniProtKB">
        <authorList>
            <consortium name="Ensembl"/>
        </authorList>
    </citation>
    <scope>IDENTIFICATION</scope>
</reference>
<feature type="signal peptide" evidence="1">
    <location>
        <begin position="1"/>
        <end position="24"/>
    </location>
</feature>